<keyword evidence="3 5" id="KW-1133">Transmembrane helix</keyword>
<dbReference type="AlphaFoldDB" id="A0A060HF77"/>
<evidence type="ECO:0000256" key="4">
    <source>
        <dbReference type="ARBA" id="ARBA00023136"/>
    </source>
</evidence>
<evidence type="ECO:0000256" key="2">
    <source>
        <dbReference type="ARBA" id="ARBA00022692"/>
    </source>
</evidence>
<dbReference type="STRING" id="926571.NVIE_010680"/>
<evidence type="ECO:0000313" key="7">
    <source>
        <dbReference type="Proteomes" id="UP000027093"/>
    </source>
</evidence>
<reference evidence="6 7" key="1">
    <citation type="journal article" date="2014" name="Int. J. Syst. Evol. Microbiol.">
        <title>Nitrososphaera viennensis gen. nov., sp. nov., an aerobic and mesophilic, ammonia-oxidizing archaeon from soil and a member of the archaeal phylum Thaumarchaeota.</title>
        <authorList>
            <person name="Stieglmeier M."/>
            <person name="Klingl A."/>
            <person name="Alves R.J."/>
            <person name="Rittmann S.K."/>
            <person name="Melcher M."/>
            <person name="Leisch N."/>
            <person name="Schleper C."/>
        </authorList>
    </citation>
    <scope>NUCLEOTIDE SEQUENCE [LARGE SCALE GENOMIC DNA]</scope>
    <source>
        <strain evidence="6">EN76</strain>
    </source>
</reference>
<protein>
    <recommendedName>
        <fullName evidence="5">Probable membrane transporter protein</fullName>
    </recommendedName>
</protein>
<name>A0A060HF77_9ARCH</name>
<feature type="transmembrane region" description="Helical" evidence="5">
    <location>
        <begin position="139"/>
        <end position="161"/>
    </location>
</feature>
<feature type="transmembrane region" description="Helical" evidence="5">
    <location>
        <begin position="230"/>
        <end position="250"/>
    </location>
</feature>
<keyword evidence="4 5" id="KW-0472">Membrane</keyword>
<comment type="subcellular location">
    <subcellularLocation>
        <location evidence="5">Cell membrane</location>
        <topology evidence="5">Multi-pass membrane protein</topology>
    </subcellularLocation>
    <subcellularLocation>
        <location evidence="1">Membrane</location>
        <topology evidence="1">Multi-pass membrane protein</topology>
    </subcellularLocation>
</comment>
<dbReference type="GO" id="GO:0005886">
    <property type="term" value="C:plasma membrane"/>
    <property type="evidence" value="ECO:0007669"/>
    <property type="project" value="UniProtKB-SubCell"/>
</dbReference>
<keyword evidence="5" id="KW-1003">Cell membrane</keyword>
<feature type="transmembrane region" description="Helical" evidence="5">
    <location>
        <begin position="44"/>
        <end position="64"/>
    </location>
</feature>
<dbReference type="PANTHER" id="PTHR43701">
    <property type="entry name" value="MEMBRANE TRANSPORTER PROTEIN MJ0441-RELATED"/>
    <property type="match status" value="1"/>
</dbReference>
<dbReference type="KEGG" id="nvn:NVIE_010680"/>
<sequence>MAVDPFTLAVLAALGLAIGFVGGLVGLVLGVVRFPLIFGAEASASVAAGTNIGISALGALAAAIRHMRQNNLHRRVFVVMAVTGAAGAFIGSRFTHVVPAQGLLLLVGAIVSYEAFSLIKSLGQKSAENPRPNLALESAIGLGVGFLGGLVGLVLGSIRLPAMINALKMEPRVAVGTNLAASAAMGAAGLIGHILNGEVDYEVLGVMGATAMAGGFIGAKYTGRFGERTLKLMIGLVLVAVAAVMFWRALYS</sequence>
<feature type="transmembrane region" description="Helical" evidence="5">
    <location>
        <begin position="173"/>
        <end position="195"/>
    </location>
</feature>
<accession>A0A060HF77</accession>
<dbReference type="PANTHER" id="PTHR43701:SF2">
    <property type="entry name" value="MEMBRANE TRANSPORTER PROTEIN YJNA-RELATED"/>
    <property type="match status" value="1"/>
</dbReference>
<feature type="transmembrane region" description="Helical" evidence="5">
    <location>
        <begin position="6"/>
        <end position="32"/>
    </location>
</feature>
<dbReference type="InterPro" id="IPR051598">
    <property type="entry name" value="TSUP/Inactive_protease-like"/>
</dbReference>
<evidence type="ECO:0000256" key="1">
    <source>
        <dbReference type="ARBA" id="ARBA00004141"/>
    </source>
</evidence>
<feature type="transmembrane region" description="Helical" evidence="5">
    <location>
        <begin position="76"/>
        <end position="95"/>
    </location>
</feature>
<dbReference type="OrthoDB" id="380062at2157"/>
<evidence type="ECO:0000256" key="5">
    <source>
        <dbReference type="RuleBase" id="RU363041"/>
    </source>
</evidence>
<dbReference type="Proteomes" id="UP000027093">
    <property type="component" value="Chromosome"/>
</dbReference>
<proteinExistence type="inferred from homology"/>
<evidence type="ECO:0000313" key="6">
    <source>
        <dbReference type="EMBL" id="AIC15294.1"/>
    </source>
</evidence>
<gene>
    <name evidence="6" type="ORF">NVIE_010680</name>
</gene>
<dbReference type="RefSeq" id="WP_075054332.1">
    <property type="nucleotide sequence ID" value="NZ_CP007536.1"/>
</dbReference>
<keyword evidence="7" id="KW-1185">Reference proteome</keyword>
<organism evidence="6 7">
    <name type="scientific">Nitrososphaera viennensis EN76</name>
    <dbReference type="NCBI Taxonomy" id="926571"/>
    <lineage>
        <taxon>Archaea</taxon>
        <taxon>Nitrososphaerota</taxon>
        <taxon>Nitrososphaeria</taxon>
        <taxon>Nitrososphaerales</taxon>
        <taxon>Nitrososphaeraceae</taxon>
        <taxon>Nitrososphaera</taxon>
    </lineage>
</organism>
<dbReference type="GeneID" id="74946326"/>
<evidence type="ECO:0000256" key="3">
    <source>
        <dbReference type="ARBA" id="ARBA00022989"/>
    </source>
</evidence>
<dbReference type="EMBL" id="CP007536">
    <property type="protein sequence ID" value="AIC15294.1"/>
    <property type="molecule type" value="Genomic_DNA"/>
</dbReference>
<feature type="transmembrane region" description="Helical" evidence="5">
    <location>
        <begin position="201"/>
        <end position="218"/>
    </location>
</feature>
<keyword evidence="2 5" id="KW-0812">Transmembrane</keyword>
<dbReference type="HOGENOM" id="CLU_045498_5_5_2"/>
<dbReference type="InterPro" id="IPR002781">
    <property type="entry name" value="TM_pro_TauE-like"/>
</dbReference>
<comment type="similarity">
    <text evidence="5">Belongs to the 4-toluene sulfonate uptake permease (TSUP) (TC 2.A.102) family.</text>
</comment>
<dbReference type="Pfam" id="PF01925">
    <property type="entry name" value="TauE"/>
    <property type="match status" value="1"/>
</dbReference>